<sequence length="177" mass="19971">MQHAAEHASPGRRSPVLLYLVILFAIAFFLMLMAYFMQQRTNEQTQNDLNEQTQSYQSAVATLDSILAENEELKEQVEALQKAQDESSDQNQQLTETQDALTQSEAQLDAVTKLNQIRGLYNSGEYSQCRTLLAQWEAEAPGQVLAGLTQYRATLTPQELAAYDPVAAWQNLNEWIN</sequence>
<dbReference type="InterPro" id="IPR045573">
    <property type="entry name" value="Fut8_N_cat"/>
</dbReference>
<evidence type="ECO:0000313" key="4">
    <source>
        <dbReference type="EMBL" id="HIW92929.1"/>
    </source>
</evidence>
<evidence type="ECO:0000313" key="5">
    <source>
        <dbReference type="Proteomes" id="UP000824192"/>
    </source>
</evidence>
<feature type="region of interest" description="Disordered" evidence="1">
    <location>
        <begin position="78"/>
        <end position="101"/>
    </location>
</feature>
<keyword evidence="2" id="KW-0812">Transmembrane</keyword>
<feature type="domain" description="Alpha-(1,6)-fucosyltransferase N- and catalytic" evidence="3">
    <location>
        <begin position="22"/>
        <end position="115"/>
    </location>
</feature>
<comment type="caution">
    <text evidence="4">The sequence shown here is derived from an EMBL/GenBank/DDBJ whole genome shotgun (WGS) entry which is preliminary data.</text>
</comment>
<accession>A0A9D1RRP3</accession>
<organism evidence="4 5">
    <name type="scientific">Candidatus Flavonifractor merdipullorum</name>
    <dbReference type="NCBI Taxonomy" id="2838590"/>
    <lineage>
        <taxon>Bacteria</taxon>
        <taxon>Bacillati</taxon>
        <taxon>Bacillota</taxon>
        <taxon>Clostridia</taxon>
        <taxon>Eubacteriales</taxon>
        <taxon>Oscillospiraceae</taxon>
        <taxon>Flavonifractor</taxon>
    </lineage>
</organism>
<feature type="compositionally biased region" description="Polar residues" evidence="1">
    <location>
        <begin position="89"/>
        <end position="101"/>
    </location>
</feature>
<gene>
    <name evidence="4" type="ORF">H9868_00135</name>
</gene>
<reference evidence="4" key="1">
    <citation type="journal article" date="2021" name="PeerJ">
        <title>Extensive microbial diversity within the chicken gut microbiome revealed by metagenomics and culture.</title>
        <authorList>
            <person name="Gilroy R."/>
            <person name="Ravi A."/>
            <person name="Getino M."/>
            <person name="Pursley I."/>
            <person name="Horton D.L."/>
            <person name="Alikhan N.F."/>
            <person name="Baker D."/>
            <person name="Gharbi K."/>
            <person name="Hall N."/>
            <person name="Watson M."/>
            <person name="Adriaenssens E.M."/>
            <person name="Foster-Nyarko E."/>
            <person name="Jarju S."/>
            <person name="Secka A."/>
            <person name="Antonio M."/>
            <person name="Oren A."/>
            <person name="Chaudhuri R.R."/>
            <person name="La Ragione R."/>
            <person name="Hildebrand F."/>
            <person name="Pallen M.J."/>
        </authorList>
    </citation>
    <scope>NUCLEOTIDE SEQUENCE</scope>
    <source>
        <strain evidence="4">ChiGjej6B6-1540</strain>
    </source>
</reference>
<dbReference type="Pfam" id="PF19745">
    <property type="entry name" value="FUT8_N_cat"/>
    <property type="match status" value="1"/>
</dbReference>
<name>A0A9D1RRP3_9FIRM</name>
<keyword evidence="2" id="KW-0472">Membrane</keyword>
<dbReference type="AlphaFoldDB" id="A0A9D1RRP3"/>
<evidence type="ECO:0000256" key="1">
    <source>
        <dbReference type="SAM" id="MobiDB-lite"/>
    </source>
</evidence>
<dbReference type="EMBL" id="DXGA01000004">
    <property type="protein sequence ID" value="HIW92929.1"/>
    <property type="molecule type" value="Genomic_DNA"/>
</dbReference>
<feature type="transmembrane region" description="Helical" evidence="2">
    <location>
        <begin position="16"/>
        <end position="36"/>
    </location>
</feature>
<protein>
    <recommendedName>
        <fullName evidence="3">Alpha-(1,6)-fucosyltransferase N- and catalytic domain-containing protein</fullName>
    </recommendedName>
</protein>
<evidence type="ECO:0000256" key="2">
    <source>
        <dbReference type="SAM" id="Phobius"/>
    </source>
</evidence>
<keyword evidence="2" id="KW-1133">Transmembrane helix</keyword>
<reference evidence="4" key="2">
    <citation type="submission" date="2021-04" db="EMBL/GenBank/DDBJ databases">
        <authorList>
            <person name="Gilroy R."/>
        </authorList>
    </citation>
    <scope>NUCLEOTIDE SEQUENCE</scope>
    <source>
        <strain evidence="4">ChiGjej6B6-1540</strain>
    </source>
</reference>
<dbReference type="Proteomes" id="UP000824192">
    <property type="component" value="Unassembled WGS sequence"/>
</dbReference>
<proteinExistence type="predicted"/>
<evidence type="ECO:0000259" key="3">
    <source>
        <dbReference type="Pfam" id="PF19745"/>
    </source>
</evidence>